<dbReference type="InterPro" id="IPR052782">
    <property type="entry name" value="Oocyte-zygote_transition_reg"/>
</dbReference>
<comment type="caution">
    <text evidence="4">The sequence shown here is derived from an EMBL/GenBank/DDBJ whole genome shotgun (WGS) entry which is preliminary data.</text>
</comment>
<dbReference type="PANTHER" id="PTHR46163">
    <property type="entry name" value="TYROSINE-PROTEIN PHOSPHATASE-RELATED"/>
    <property type="match status" value="1"/>
</dbReference>
<dbReference type="SMART" id="SM00404">
    <property type="entry name" value="PTPc_motif"/>
    <property type="match status" value="1"/>
</dbReference>
<protein>
    <recommendedName>
        <fullName evidence="6">Tyrosine-protein phosphatase domain-containing protein</fullName>
    </recommendedName>
</protein>
<sequence>MDRKASAADKSGKGMQHGVSTTELFGQTPLVRNHRTEDLLNDQSSVEFHDAVIDDSFMAEATRKGAAAAIPRGIKNEQETGWMVRWEQERMDTTLMKRIATHDLNDLKVFIAQKLFKVDGISVDEQTRLMLIEKMLVQESQPTLSLDEMQRRYGSEMAGWLTNRLVPSVADCASVLQKTAKNFMQLKHLDPLCNWYRQSPELASQVASRIDRFVTQMTSKVHWSLLTEPGKISCHLLDFMAEYNRLDRLFSLTSEELAASELTQTAFNANHIAKARSKLITCVDFSRVRLEVDEEEQPEEKQRRVLEEILNAEHELADSQPEQANGSQNGEDSLAPLRRANTNRNYGTRDFIHASYVRGGPLLNTFICTQMPLKNTQKDFWRMVLQEKSQFIVMLCGAVNENSLGRLDATNSPGHPYYWPRAEGESMQFGSIVVKNIGVDGTVDPIFNVTRLSVTRTRRTDNSAMLSIKEEEETLIVEHWQWDWQFLRDVHWPFRVLRKARLLGSPTIVQCADGCGRSGTLVAIEAVLMQFLRGAPLDESYVLTASVFTRLQRRHSIASPIHYLYIYRVGFPFILPA</sequence>
<reference evidence="4 5" key="1">
    <citation type="journal article" date="2017" name="Curr. Biol.">
        <title>Genome architecture and evolution of a unichromosomal asexual nematode.</title>
        <authorList>
            <person name="Fradin H."/>
            <person name="Zegar C."/>
            <person name="Gutwein M."/>
            <person name="Lucas J."/>
            <person name="Kovtun M."/>
            <person name="Corcoran D."/>
            <person name="Baugh L.R."/>
            <person name="Kiontke K."/>
            <person name="Gunsalus K."/>
            <person name="Fitch D.H."/>
            <person name="Piano F."/>
        </authorList>
    </citation>
    <scope>NUCLEOTIDE SEQUENCE [LARGE SCALE GENOMIC DNA]</scope>
    <source>
        <strain evidence="4">PF1309</strain>
    </source>
</reference>
<proteinExistence type="predicted"/>
<dbReference type="CDD" id="cd00047">
    <property type="entry name" value="PTPc"/>
    <property type="match status" value="1"/>
</dbReference>
<evidence type="ECO:0000313" key="5">
    <source>
        <dbReference type="Proteomes" id="UP000218231"/>
    </source>
</evidence>
<evidence type="ECO:0000259" key="3">
    <source>
        <dbReference type="PROSITE" id="PS50056"/>
    </source>
</evidence>
<dbReference type="PROSITE" id="PS50055">
    <property type="entry name" value="TYR_PHOSPHATASE_PTP"/>
    <property type="match status" value="1"/>
</dbReference>
<dbReference type="InterPro" id="IPR000242">
    <property type="entry name" value="PTP_cat"/>
</dbReference>
<dbReference type="PANTHER" id="PTHR46163:SF7">
    <property type="entry name" value="PROTEIN TYROSINE PHOSPHATASE-LIKE PROTEIN EGG-3"/>
    <property type="match status" value="1"/>
</dbReference>
<dbReference type="GO" id="GO:0004725">
    <property type="term" value="F:protein tyrosine phosphatase activity"/>
    <property type="evidence" value="ECO:0007669"/>
    <property type="project" value="InterPro"/>
</dbReference>
<dbReference type="PRINTS" id="PR00700">
    <property type="entry name" value="PRTYPHPHTASE"/>
</dbReference>
<accession>A0A2A2LN72</accession>
<name>A0A2A2LN72_9BILA</name>
<evidence type="ECO:0000256" key="1">
    <source>
        <dbReference type="SAM" id="MobiDB-lite"/>
    </source>
</evidence>
<dbReference type="Proteomes" id="UP000218231">
    <property type="component" value="Unassembled WGS sequence"/>
</dbReference>
<feature type="domain" description="Tyrosine-protein phosphatase" evidence="2">
    <location>
        <begin position="239"/>
        <end position="573"/>
    </location>
</feature>
<evidence type="ECO:0000313" key="4">
    <source>
        <dbReference type="EMBL" id="PAV87693.1"/>
    </source>
</evidence>
<dbReference type="Pfam" id="PF00102">
    <property type="entry name" value="Y_phosphatase"/>
    <property type="match status" value="1"/>
</dbReference>
<dbReference type="OrthoDB" id="5834449at2759"/>
<feature type="domain" description="Tyrosine specific protein phosphatases" evidence="3">
    <location>
        <begin position="484"/>
        <end position="564"/>
    </location>
</feature>
<feature type="region of interest" description="Disordered" evidence="1">
    <location>
        <begin position="317"/>
        <end position="336"/>
    </location>
</feature>
<evidence type="ECO:0000259" key="2">
    <source>
        <dbReference type="PROSITE" id="PS50055"/>
    </source>
</evidence>
<feature type="compositionally biased region" description="Polar residues" evidence="1">
    <location>
        <begin position="320"/>
        <end position="331"/>
    </location>
</feature>
<gene>
    <name evidence="4" type="ORF">WR25_03732</name>
</gene>
<dbReference type="PROSITE" id="PS50056">
    <property type="entry name" value="TYR_PHOSPHATASE_2"/>
    <property type="match status" value="1"/>
</dbReference>
<evidence type="ECO:0008006" key="6">
    <source>
        <dbReference type="Google" id="ProtNLM"/>
    </source>
</evidence>
<dbReference type="STRING" id="2018661.A0A2A2LN72"/>
<dbReference type="InterPro" id="IPR003595">
    <property type="entry name" value="Tyr_Pase_cat"/>
</dbReference>
<feature type="compositionally biased region" description="Basic and acidic residues" evidence="1">
    <location>
        <begin position="1"/>
        <end position="12"/>
    </location>
</feature>
<dbReference type="InterPro" id="IPR029021">
    <property type="entry name" value="Prot-tyrosine_phosphatase-like"/>
</dbReference>
<dbReference type="SUPFAM" id="SSF52799">
    <property type="entry name" value="(Phosphotyrosine protein) phosphatases II"/>
    <property type="match status" value="1"/>
</dbReference>
<dbReference type="EMBL" id="LIAE01006552">
    <property type="protein sequence ID" value="PAV87693.1"/>
    <property type="molecule type" value="Genomic_DNA"/>
</dbReference>
<keyword evidence="5" id="KW-1185">Reference proteome</keyword>
<dbReference type="InterPro" id="IPR000387">
    <property type="entry name" value="Tyr_Pase_dom"/>
</dbReference>
<dbReference type="SMART" id="SM00194">
    <property type="entry name" value="PTPc"/>
    <property type="match status" value="1"/>
</dbReference>
<dbReference type="AlphaFoldDB" id="A0A2A2LN72"/>
<organism evidence="4 5">
    <name type="scientific">Diploscapter pachys</name>
    <dbReference type="NCBI Taxonomy" id="2018661"/>
    <lineage>
        <taxon>Eukaryota</taxon>
        <taxon>Metazoa</taxon>
        <taxon>Ecdysozoa</taxon>
        <taxon>Nematoda</taxon>
        <taxon>Chromadorea</taxon>
        <taxon>Rhabditida</taxon>
        <taxon>Rhabditina</taxon>
        <taxon>Rhabditomorpha</taxon>
        <taxon>Rhabditoidea</taxon>
        <taxon>Rhabditidae</taxon>
        <taxon>Diploscapter</taxon>
    </lineage>
</organism>
<dbReference type="Gene3D" id="3.90.190.10">
    <property type="entry name" value="Protein tyrosine phosphatase superfamily"/>
    <property type="match status" value="1"/>
</dbReference>
<feature type="region of interest" description="Disordered" evidence="1">
    <location>
        <begin position="1"/>
        <end position="27"/>
    </location>
</feature>